<evidence type="ECO:0000256" key="5">
    <source>
        <dbReference type="ARBA" id="ARBA00022741"/>
    </source>
</evidence>
<dbReference type="PANTHER" id="PTHR42753">
    <property type="entry name" value="MITOCHONDRIAL RIBOSOME PROTEIN L39/PROLYL-TRNA LIGASE FAMILY MEMBER"/>
    <property type="match status" value="1"/>
</dbReference>
<keyword evidence="15" id="KW-1185">Reference proteome</keyword>
<keyword evidence="3 12" id="KW-0963">Cytoplasm</keyword>
<keyword evidence="5 12" id="KW-0547">Nucleotide-binding</keyword>
<dbReference type="SUPFAM" id="SSF52954">
    <property type="entry name" value="Class II aaRS ABD-related"/>
    <property type="match status" value="1"/>
</dbReference>
<comment type="catalytic activity">
    <reaction evidence="9 12">
        <text>tRNA(Pro) + L-proline + ATP = L-prolyl-tRNA(Pro) + AMP + diphosphate</text>
        <dbReference type="Rhea" id="RHEA:14305"/>
        <dbReference type="Rhea" id="RHEA-COMP:9700"/>
        <dbReference type="Rhea" id="RHEA-COMP:9702"/>
        <dbReference type="ChEBI" id="CHEBI:30616"/>
        <dbReference type="ChEBI" id="CHEBI:33019"/>
        <dbReference type="ChEBI" id="CHEBI:60039"/>
        <dbReference type="ChEBI" id="CHEBI:78442"/>
        <dbReference type="ChEBI" id="CHEBI:78532"/>
        <dbReference type="ChEBI" id="CHEBI:456215"/>
        <dbReference type="EC" id="6.1.1.15"/>
    </reaction>
</comment>
<evidence type="ECO:0000259" key="13">
    <source>
        <dbReference type="PROSITE" id="PS50862"/>
    </source>
</evidence>
<dbReference type="Pfam" id="PF00587">
    <property type="entry name" value="tRNA-synt_2b"/>
    <property type="match status" value="1"/>
</dbReference>
<accession>A0A9X3WL89</accession>
<evidence type="ECO:0000256" key="1">
    <source>
        <dbReference type="ARBA" id="ARBA00004496"/>
    </source>
</evidence>
<dbReference type="GO" id="GO:0002161">
    <property type="term" value="F:aminoacyl-tRNA deacylase activity"/>
    <property type="evidence" value="ECO:0007669"/>
    <property type="project" value="InterPro"/>
</dbReference>
<keyword evidence="7 12" id="KW-0648">Protein biosynthesis</keyword>
<sequence>MKQSQTLLPTLKEVPADADIKSHQLLLRAGFIRQTASGVYSFLPLGKKVLRKVEEIVREEMDQAGANEMFMPALQPVELWKETGRWDNFGPELMRLHDRHNREFALGATHEEVITSIVRDEINSYKKLPLMLYQIQTKFRDEKRPRFGLLRGREFIMKDAYSFHDSFESLDESYAKMYQAYGNVFRRCGLNFRAVIADSGAMGGKDTHEFMVLSEVGEDTIAYSDTSDYAANIEMAPVISEYVKKDDSSKALEKVETPNQKTMQEVADYLGHELAEGLKSLMFKIDEKFVLVITRGDHEVNDIKLKNYYNADHVELATEEETKSLIGAGFGSLGPIGVSDQVEVIADHAVKFAVNVSCGANEDGYHYVNANPDRDFTIDTYADLRFIKEGDPSPDGNGTIKFAKGIEVGHVFKLGQFYAKKMGASYLDDQGKSNTMVMGCYGIGVSRTLAAIVEQFHDEKGITWPQAVAPFHVHLLTINAKKDDQRELGDQLYEILKNAGIEVLYDDRKERAGVKFADSDLIGIPYRITVGKRAEEGYVEFKHRSTGEQIELHQSELIKKLNQFMENNA</sequence>
<dbReference type="SUPFAM" id="SSF55826">
    <property type="entry name" value="YbaK/ProRS associated domain"/>
    <property type="match status" value="1"/>
</dbReference>
<evidence type="ECO:0000256" key="9">
    <source>
        <dbReference type="ARBA" id="ARBA00047671"/>
    </source>
</evidence>
<evidence type="ECO:0000256" key="4">
    <source>
        <dbReference type="ARBA" id="ARBA00022598"/>
    </source>
</evidence>
<gene>
    <name evidence="12" type="primary">proS</name>
    <name evidence="14" type="ORF">NC661_15845</name>
</gene>
<dbReference type="SUPFAM" id="SSF55681">
    <property type="entry name" value="Class II aaRS and biotin synthetases"/>
    <property type="match status" value="1"/>
</dbReference>
<comment type="caution">
    <text evidence="14">The sequence shown here is derived from an EMBL/GenBank/DDBJ whole genome shotgun (WGS) entry which is preliminary data.</text>
</comment>
<dbReference type="InterPro" id="IPR002316">
    <property type="entry name" value="Pro-tRNA-ligase_IIa"/>
</dbReference>
<comment type="domain">
    <text evidence="12">Consists of three domains: the N-terminal catalytic domain, the editing domain and the C-terminal anticodon-binding domain.</text>
</comment>
<keyword evidence="6 12" id="KW-0067">ATP-binding</keyword>
<dbReference type="InterPro" id="IPR007214">
    <property type="entry name" value="YbaK/aa-tRNA-synth-assoc-dom"/>
</dbReference>
<proteinExistence type="inferred from homology"/>
<dbReference type="EC" id="6.1.1.15" evidence="12"/>
<comment type="function">
    <text evidence="10 12">Catalyzes the attachment of proline to tRNA(Pro) in a two-step reaction: proline is first activated by ATP to form Pro-AMP and then transferred to the acceptor end of tRNA(Pro). As ProRS can inadvertently accommodate and process non-cognate amino acids such as alanine and cysteine, to avoid such errors it has two additional distinct editing activities against alanine. One activity is designated as 'pretransfer' editing and involves the tRNA(Pro)-independent hydrolysis of activated Ala-AMP. The other activity is designated 'posttransfer' editing and involves deacylation of mischarged Ala-tRNA(Pro). The misacylated Cys-tRNA(Pro) is not edited by ProRS.</text>
</comment>
<dbReference type="InterPro" id="IPR036754">
    <property type="entry name" value="YbaK/aa-tRNA-synt-asso_dom_sf"/>
</dbReference>
<evidence type="ECO:0000256" key="7">
    <source>
        <dbReference type="ARBA" id="ARBA00022917"/>
    </source>
</evidence>
<dbReference type="FunFam" id="3.40.50.800:FF:000011">
    <property type="entry name" value="Proline--tRNA ligase"/>
    <property type="match status" value="1"/>
</dbReference>
<dbReference type="AlphaFoldDB" id="A0A9X3WL89"/>
<dbReference type="FunFam" id="3.30.930.10:FF:000065">
    <property type="entry name" value="Proline--tRNA ligase"/>
    <property type="match status" value="1"/>
</dbReference>
<evidence type="ECO:0000256" key="10">
    <source>
        <dbReference type="ARBA" id="ARBA00053664"/>
    </source>
</evidence>
<evidence type="ECO:0000256" key="6">
    <source>
        <dbReference type="ARBA" id="ARBA00022840"/>
    </source>
</evidence>
<dbReference type="PIRSF" id="PIRSF001535">
    <property type="entry name" value="ProRS_1"/>
    <property type="match status" value="1"/>
</dbReference>
<dbReference type="PROSITE" id="PS50862">
    <property type="entry name" value="AA_TRNA_LIGASE_II"/>
    <property type="match status" value="1"/>
</dbReference>
<evidence type="ECO:0000313" key="15">
    <source>
        <dbReference type="Proteomes" id="UP001145072"/>
    </source>
</evidence>
<dbReference type="InterPro" id="IPR036621">
    <property type="entry name" value="Anticodon-bd_dom_sf"/>
</dbReference>
<evidence type="ECO:0000256" key="8">
    <source>
        <dbReference type="ARBA" id="ARBA00023146"/>
    </source>
</evidence>
<dbReference type="GO" id="GO:0016740">
    <property type="term" value="F:transferase activity"/>
    <property type="evidence" value="ECO:0007669"/>
    <property type="project" value="UniProtKB-ARBA"/>
</dbReference>
<dbReference type="GO" id="GO:0005524">
    <property type="term" value="F:ATP binding"/>
    <property type="evidence" value="ECO:0007669"/>
    <property type="project" value="UniProtKB-UniRule"/>
</dbReference>
<evidence type="ECO:0000256" key="2">
    <source>
        <dbReference type="ARBA" id="ARBA00011738"/>
    </source>
</evidence>
<name>A0A9X3WL89_9BACI</name>
<dbReference type="InterPro" id="IPR006195">
    <property type="entry name" value="aa-tRNA-synth_II"/>
</dbReference>
<dbReference type="InterPro" id="IPR004154">
    <property type="entry name" value="Anticodon-bd"/>
</dbReference>
<evidence type="ECO:0000256" key="12">
    <source>
        <dbReference type="HAMAP-Rule" id="MF_01569"/>
    </source>
</evidence>
<dbReference type="RefSeq" id="WP_259866320.1">
    <property type="nucleotide sequence ID" value="NZ_JAMQJZ010000014.1"/>
</dbReference>
<dbReference type="Pfam" id="PF04073">
    <property type="entry name" value="tRNA_edit"/>
    <property type="match status" value="1"/>
</dbReference>
<dbReference type="InterPro" id="IPR002314">
    <property type="entry name" value="aa-tRNA-synt_IIb"/>
</dbReference>
<evidence type="ECO:0000256" key="3">
    <source>
        <dbReference type="ARBA" id="ARBA00022490"/>
    </source>
</evidence>
<dbReference type="GO" id="GO:0006433">
    <property type="term" value="P:prolyl-tRNA aminoacylation"/>
    <property type="evidence" value="ECO:0007669"/>
    <property type="project" value="UniProtKB-UniRule"/>
</dbReference>
<dbReference type="GO" id="GO:0005829">
    <property type="term" value="C:cytosol"/>
    <property type="evidence" value="ECO:0007669"/>
    <property type="project" value="TreeGrafter"/>
</dbReference>
<comment type="subcellular location">
    <subcellularLocation>
        <location evidence="1 12">Cytoplasm</location>
    </subcellularLocation>
</comment>
<dbReference type="Gene3D" id="3.40.50.800">
    <property type="entry name" value="Anticodon-binding domain"/>
    <property type="match status" value="1"/>
</dbReference>
<dbReference type="GO" id="GO:0140096">
    <property type="term" value="F:catalytic activity, acting on a protein"/>
    <property type="evidence" value="ECO:0007669"/>
    <property type="project" value="UniProtKB-ARBA"/>
</dbReference>
<dbReference type="InterPro" id="IPR023717">
    <property type="entry name" value="Pro-tRNA-Synthase_IIa_type1"/>
</dbReference>
<comment type="similarity">
    <text evidence="11 12">Belongs to the class-II aminoacyl-tRNA synthetase family. ProS type 1 subfamily.</text>
</comment>
<dbReference type="Gene3D" id="3.90.960.10">
    <property type="entry name" value="YbaK/aminoacyl-tRNA synthetase-associated domain"/>
    <property type="match status" value="1"/>
</dbReference>
<keyword evidence="4 12" id="KW-0436">Ligase</keyword>
<evidence type="ECO:0000256" key="11">
    <source>
        <dbReference type="ARBA" id="ARBA00060755"/>
    </source>
</evidence>
<dbReference type="Pfam" id="PF03129">
    <property type="entry name" value="HGTP_anticodon"/>
    <property type="match status" value="1"/>
</dbReference>
<comment type="subunit">
    <text evidence="2 12">Homodimer.</text>
</comment>
<feature type="domain" description="Aminoacyl-transfer RNA synthetases class-II family profile" evidence="13">
    <location>
        <begin position="33"/>
        <end position="465"/>
    </location>
</feature>
<dbReference type="Proteomes" id="UP001145072">
    <property type="component" value="Unassembled WGS sequence"/>
</dbReference>
<dbReference type="CDD" id="cd00779">
    <property type="entry name" value="ProRS_core_prok"/>
    <property type="match status" value="1"/>
</dbReference>
<evidence type="ECO:0000313" key="14">
    <source>
        <dbReference type="EMBL" id="MDC3421847.1"/>
    </source>
</evidence>
<dbReference type="EMBL" id="JAMQJZ010000014">
    <property type="protein sequence ID" value="MDC3421847.1"/>
    <property type="molecule type" value="Genomic_DNA"/>
</dbReference>
<dbReference type="NCBIfam" id="NF006625">
    <property type="entry name" value="PRK09194.1"/>
    <property type="match status" value="1"/>
</dbReference>
<organism evidence="14 15">
    <name type="scientific">Aquibacillus koreensis</name>
    <dbReference type="NCBI Taxonomy" id="279446"/>
    <lineage>
        <taxon>Bacteria</taxon>
        <taxon>Bacillati</taxon>
        <taxon>Bacillota</taxon>
        <taxon>Bacilli</taxon>
        <taxon>Bacillales</taxon>
        <taxon>Bacillaceae</taxon>
        <taxon>Aquibacillus</taxon>
    </lineage>
</organism>
<dbReference type="InterPro" id="IPR004500">
    <property type="entry name" value="Pro-tRNA-synth_IIa_bac-type"/>
</dbReference>
<reference evidence="14" key="1">
    <citation type="submission" date="2022-06" db="EMBL/GenBank/DDBJ databases">
        <title>Aquibacillus sp. a new bacterium isolated from soil saline samples.</title>
        <authorList>
            <person name="Galisteo C."/>
            <person name="De La Haba R."/>
            <person name="Sanchez-Porro C."/>
            <person name="Ventosa A."/>
        </authorList>
    </citation>
    <scope>NUCLEOTIDE SEQUENCE</scope>
    <source>
        <strain evidence="14">JCM 12387</strain>
    </source>
</reference>
<dbReference type="InterPro" id="IPR044140">
    <property type="entry name" value="ProRS_anticodon_short"/>
</dbReference>
<dbReference type="CDD" id="cd04334">
    <property type="entry name" value="ProRS-INS"/>
    <property type="match status" value="1"/>
</dbReference>
<dbReference type="NCBIfam" id="TIGR00409">
    <property type="entry name" value="proS_fam_II"/>
    <property type="match status" value="1"/>
</dbReference>
<dbReference type="GO" id="GO:0004827">
    <property type="term" value="F:proline-tRNA ligase activity"/>
    <property type="evidence" value="ECO:0007669"/>
    <property type="project" value="UniProtKB-UniRule"/>
</dbReference>
<dbReference type="FunFam" id="3.30.930.10:FF:000043">
    <property type="entry name" value="Proline--tRNA ligase"/>
    <property type="match status" value="1"/>
</dbReference>
<dbReference type="Gene3D" id="3.30.930.10">
    <property type="entry name" value="Bira Bifunctional Protein, Domain 2"/>
    <property type="match status" value="2"/>
</dbReference>
<protein>
    <recommendedName>
        <fullName evidence="12">Proline--tRNA ligase</fullName>
        <ecNumber evidence="12">6.1.1.15</ecNumber>
    </recommendedName>
    <alternativeName>
        <fullName evidence="12">Prolyl-tRNA synthetase</fullName>
        <shortName evidence="12">ProRS</shortName>
    </alternativeName>
</protein>
<dbReference type="CDD" id="cd00861">
    <property type="entry name" value="ProRS_anticodon_short"/>
    <property type="match status" value="1"/>
</dbReference>
<dbReference type="PRINTS" id="PR01046">
    <property type="entry name" value="TRNASYNTHPRO"/>
</dbReference>
<dbReference type="InterPro" id="IPR050062">
    <property type="entry name" value="Pro-tRNA_synthetase"/>
</dbReference>
<dbReference type="InterPro" id="IPR045864">
    <property type="entry name" value="aa-tRNA-synth_II/BPL/LPL"/>
</dbReference>
<dbReference type="PANTHER" id="PTHR42753:SF2">
    <property type="entry name" value="PROLINE--TRNA LIGASE"/>
    <property type="match status" value="1"/>
</dbReference>
<dbReference type="InterPro" id="IPR033730">
    <property type="entry name" value="ProRS_core_prok"/>
</dbReference>
<dbReference type="HAMAP" id="MF_01569">
    <property type="entry name" value="Pro_tRNA_synth_type1"/>
    <property type="match status" value="1"/>
</dbReference>
<keyword evidence="8 12" id="KW-0030">Aminoacyl-tRNA synthetase</keyword>